<reference evidence="2" key="1">
    <citation type="submission" date="2018-11" db="EMBL/GenBank/DDBJ databases">
        <authorList>
            <person name="Alioto T."/>
            <person name="Alioto T."/>
        </authorList>
    </citation>
    <scope>NUCLEOTIDE SEQUENCE</scope>
</reference>
<dbReference type="PANTHER" id="PTHR21562">
    <property type="entry name" value="NOTUM-RELATED"/>
    <property type="match status" value="1"/>
</dbReference>
<proteinExistence type="inferred from homology"/>
<accession>A0A8B6HPT1</accession>
<evidence type="ECO:0000313" key="3">
    <source>
        <dbReference type="Proteomes" id="UP000596742"/>
    </source>
</evidence>
<dbReference type="Proteomes" id="UP000596742">
    <property type="component" value="Unassembled WGS sequence"/>
</dbReference>
<dbReference type="AlphaFoldDB" id="A0A8B6HPT1"/>
<dbReference type="OrthoDB" id="2015280at2759"/>
<dbReference type="EMBL" id="UYJE01010346">
    <property type="protein sequence ID" value="VDI82389.1"/>
    <property type="molecule type" value="Genomic_DNA"/>
</dbReference>
<comment type="caution">
    <text evidence="2">The sequence shown here is derived from an EMBL/GenBank/DDBJ whole genome shotgun (WGS) entry which is preliminary data.</text>
</comment>
<dbReference type="GO" id="GO:0016787">
    <property type="term" value="F:hydrolase activity"/>
    <property type="evidence" value="ECO:0007669"/>
    <property type="project" value="InterPro"/>
</dbReference>
<comment type="similarity">
    <text evidence="1">Belongs to the pectinacetylesterase family. Notum subfamily.</text>
</comment>
<gene>
    <name evidence="2" type="ORF">MGAL_10B040542</name>
</gene>
<sequence>MDAPALSAFGGILSASETDNPDFHKWNMVKFLYCDGSSYLAGGIGAFIYGDFSRDKLSSVESLHVLLDGAMFPDQPSYTGEHIMANLLKKTFYFHNIKGLNQIKYSILY</sequence>
<protein>
    <submittedName>
        <fullName evidence="2">Uncharacterized protein</fullName>
    </submittedName>
</protein>
<name>A0A8B6HPT1_MYTGA</name>
<evidence type="ECO:0000256" key="1">
    <source>
        <dbReference type="ARBA" id="ARBA00010213"/>
    </source>
</evidence>
<evidence type="ECO:0000313" key="2">
    <source>
        <dbReference type="EMBL" id="VDI82389.1"/>
    </source>
</evidence>
<organism evidence="2 3">
    <name type="scientific">Mytilus galloprovincialis</name>
    <name type="common">Mediterranean mussel</name>
    <dbReference type="NCBI Taxonomy" id="29158"/>
    <lineage>
        <taxon>Eukaryota</taxon>
        <taxon>Metazoa</taxon>
        <taxon>Spiralia</taxon>
        <taxon>Lophotrochozoa</taxon>
        <taxon>Mollusca</taxon>
        <taxon>Bivalvia</taxon>
        <taxon>Autobranchia</taxon>
        <taxon>Pteriomorphia</taxon>
        <taxon>Mytilida</taxon>
        <taxon>Mytiloidea</taxon>
        <taxon>Mytilidae</taxon>
        <taxon>Mytilinae</taxon>
        <taxon>Mytilus</taxon>
    </lineage>
</organism>
<keyword evidence="3" id="KW-1185">Reference proteome</keyword>
<dbReference type="Pfam" id="PF03283">
    <property type="entry name" value="PAE"/>
    <property type="match status" value="1"/>
</dbReference>
<dbReference type="PANTHER" id="PTHR21562:SF67">
    <property type="entry name" value="PECTIN ACETYLESTERASE"/>
    <property type="match status" value="1"/>
</dbReference>
<dbReference type="InterPro" id="IPR004963">
    <property type="entry name" value="PAE/NOTUM"/>
</dbReference>